<dbReference type="Proteomes" id="UP000035016">
    <property type="component" value="Chromosome Chromosome"/>
</dbReference>
<dbReference type="RefSeq" id="WP_029382214.1">
    <property type="nucleotide sequence ID" value="NZ_AZSD01000091.1"/>
</dbReference>
<dbReference type="AlphaFoldDB" id="A0A0F7VSP3"/>
<evidence type="ECO:0000313" key="1">
    <source>
        <dbReference type="EMBL" id="CQR63524.1"/>
    </source>
</evidence>
<protein>
    <submittedName>
        <fullName evidence="1">Replication Activator Protein Pra</fullName>
    </submittedName>
</protein>
<sequence length="115" mass="12099">MRVIPVDTSAATLLVTKLPEVKVRDRQTGEVAVDPVTNDRLMVLELVFIAAGGSDMIKVTVPEKGIGEGLVMGAPVFLSGLVARPWESEFGGRTRHGIAYRADAVMVGAPAAVQG</sequence>
<evidence type="ECO:0000313" key="2">
    <source>
        <dbReference type="Proteomes" id="UP000035016"/>
    </source>
</evidence>
<organism evidence="1 2">
    <name type="scientific">Streptomyces leeuwenhoekii</name>
    <dbReference type="NCBI Taxonomy" id="1437453"/>
    <lineage>
        <taxon>Bacteria</taxon>
        <taxon>Bacillati</taxon>
        <taxon>Actinomycetota</taxon>
        <taxon>Actinomycetes</taxon>
        <taxon>Kitasatosporales</taxon>
        <taxon>Streptomycetaceae</taxon>
        <taxon>Streptomyces</taxon>
    </lineage>
</organism>
<name>A0A0F7VSP3_STRLW</name>
<accession>A0A0F7VSP3</accession>
<dbReference type="EMBL" id="LN831790">
    <property type="protein sequence ID" value="CQR63524.1"/>
    <property type="molecule type" value="Genomic_DNA"/>
</dbReference>
<dbReference type="KEGG" id="sle:sle_40650"/>
<reference evidence="1 2" key="1">
    <citation type="submission" date="2015-02" db="EMBL/GenBank/DDBJ databases">
        <authorList>
            <person name="Gomez-Escribano P.J."/>
        </authorList>
    </citation>
    <scope>NUCLEOTIDE SEQUENCE [LARGE SCALE GENOMIC DNA]</scope>
    <source>
        <strain evidence="2">C34 (DSM 42122 / NRRL B-24963)</strain>
    </source>
</reference>
<proteinExistence type="predicted"/>
<gene>
    <name evidence="1" type="primary">sle_40650</name>
</gene>